<keyword evidence="3 6" id="KW-0378">Hydrolase</keyword>
<dbReference type="SUPFAM" id="SSF55486">
    <property type="entry name" value="Metalloproteases ('zincins'), catalytic domain"/>
    <property type="match status" value="1"/>
</dbReference>
<evidence type="ECO:0000256" key="4">
    <source>
        <dbReference type="ARBA" id="ARBA00022833"/>
    </source>
</evidence>
<feature type="domain" description="Oligopeptidase F N-terminal" evidence="9">
    <location>
        <begin position="126"/>
        <end position="194"/>
    </location>
</feature>
<evidence type="ECO:0000256" key="2">
    <source>
        <dbReference type="ARBA" id="ARBA00022723"/>
    </source>
</evidence>
<dbReference type="Pfam" id="PF01432">
    <property type="entry name" value="Peptidase_M3"/>
    <property type="match status" value="1"/>
</dbReference>
<dbReference type="Proteomes" id="UP000192907">
    <property type="component" value="Unassembled WGS sequence"/>
</dbReference>
<accession>A0A1Y6BBN9</accession>
<dbReference type="Pfam" id="PF08439">
    <property type="entry name" value="Peptidase_M3_N"/>
    <property type="match status" value="1"/>
</dbReference>
<keyword evidence="4 6" id="KW-0862">Zinc</keyword>
<evidence type="ECO:0000259" key="8">
    <source>
        <dbReference type="Pfam" id="PF01432"/>
    </source>
</evidence>
<evidence type="ECO:0000313" key="11">
    <source>
        <dbReference type="Proteomes" id="UP000192907"/>
    </source>
</evidence>
<dbReference type="Gene3D" id="1.10.287.830">
    <property type="entry name" value="putative peptidase helix hairpin domain like"/>
    <property type="match status" value="1"/>
</dbReference>
<evidence type="ECO:0000256" key="6">
    <source>
        <dbReference type="RuleBase" id="RU368091"/>
    </source>
</evidence>
<dbReference type="EMBL" id="FWZT01000003">
    <property type="protein sequence ID" value="SME99544.1"/>
    <property type="molecule type" value="Genomic_DNA"/>
</dbReference>
<evidence type="ECO:0000259" key="9">
    <source>
        <dbReference type="Pfam" id="PF08439"/>
    </source>
</evidence>
<feature type="signal peptide" evidence="7">
    <location>
        <begin position="1"/>
        <end position="21"/>
    </location>
</feature>
<name>A0A1Y6BBN9_9BACT</name>
<dbReference type="OrthoDB" id="5287477at2"/>
<proteinExistence type="inferred from homology"/>
<keyword evidence="1 6" id="KW-0645">Protease</keyword>
<dbReference type="NCBIfam" id="TIGR00181">
    <property type="entry name" value="pepF"/>
    <property type="match status" value="1"/>
</dbReference>
<dbReference type="InterPro" id="IPR004438">
    <property type="entry name" value="Peptidase_M3B"/>
</dbReference>
<sequence>MIPKFLCSIAIVASASSPAWAETKGPEWDLTELYPSKSAWLKAIDEVKGDAKQVDSCKGTMLANSKNLYSCLSKISGVRKELYRISTWASLQMASDSQNRTHIEQSQLTQSLSRDIQTQFAFVEPELATLPETKLKRFLVENKKLKAFDQYLRNARIQAKHILSQKEEKILSAMQPLAGGSVGVYSMLSNADIEYPTVTLSDGSKVVANAAGYGKVRQSKNRDDRKMVFEAFYSTLKQYERTFGLTLYQSVQNRVTTAKIRNYPNALSAALGSNQLPEEVYRNLVSQVEKNLPTLHRYLKLKKDIMGLKTMEYHDLYPTLLKIDKDYTIDQSRKDLLAAVAPLGGDYQERLKDATGKAWMDLYPRKGKRGGAFMSGVAYDVHPYVFLNHQDDYNSASTYAHEWGHALHSVLSNEKQDFAKARYATFVAETAAIVNEVLLLDHSLKNAKTDGERLFYLDYAMNFLRTTFFRQTQFAEFELKLHDAVEKGEALSGQKISEIYGNILQRYYGHKEGVVHIDPSYHTEWAFVPHFYYGFYVYTYSTSIAAAFNFAEKILAGDKEALDRYLTMLGAGGSKYPHELFIDAGLDMTKPDAYTPMINKANEYMKEMEKILQDKKANS</sequence>
<organism evidence="10 11">
    <name type="scientific">Pseudobacteriovorax antillogorgiicola</name>
    <dbReference type="NCBI Taxonomy" id="1513793"/>
    <lineage>
        <taxon>Bacteria</taxon>
        <taxon>Pseudomonadati</taxon>
        <taxon>Bdellovibrionota</taxon>
        <taxon>Oligoflexia</taxon>
        <taxon>Oligoflexales</taxon>
        <taxon>Pseudobacteriovoracaceae</taxon>
        <taxon>Pseudobacteriovorax</taxon>
    </lineage>
</organism>
<comment type="cofactor">
    <cofactor evidence="6">
        <name>Zn(2+)</name>
        <dbReference type="ChEBI" id="CHEBI:29105"/>
    </cofactor>
    <text evidence="6">Binds 1 zinc ion.</text>
</comment>
<dbReference type="GO" id="GO:0006518">
    <property type="term" value="P:peptide metabolic process"/>
    <property type="evidence" value="ECO:0007669"/>
    <property type="project" value="TreeGrafter"/>
</dbReference>
<dbReference type="CDD" id="cd09608">
    <property type="entry name" value="M3B_PepF"/>
    <property type="match status" value="1"/>
</dbReference>
<reference evidence="11" key="1">
    <citation type="submission" date="2017-04" db="EMBL/GenBank/DDBJ databases">
        <authorList>
            <person name="Varghese N."/>
            <person name="Submissions S."/>
        </authorList>
    </citation>
    <scope>NUCLEOTIDE SEQUENCE [LARGE SCALE GENOMIC DNA]</scope>
    <source>
        <strain evidence="11">RKEM611</strain>
    </source>
</reference>
<dbReference type="GO" id="GO:0046872">
    <property type="term" value="F:metal ion binding"/>
    <property type="evidence" value="ECO:0007669"/>
    <property type="project" value="UniProtKB-UniRule"/>
</dbReference>
<keyword evidence="2 6" id="KW-0479">Metal-binding</keyword>
<dbReference type="GO" id="GO:0004222">
    <property type="term" value="F:metalloendopeptidase activity"/>
    <property type="evidence" value="ECO:0007669"/>
    <property type="project" value="UniProtKB-UniRule"/>
</dbReference>
<dbReference type="InterPro" id="IPR001567">
    <property type="entry name" value="Pept_M3A_M3B_dom"/>
</dbReference>
<dbReference type="InterPro" id="IPR045090">
    <property type="entry name" value="Pept_M3A_M3B"/>
</dbReference>
<gene>
    <name evidence="10" type="ORF">SAMN06296036_1035</name>
</gene>
<keyword evidence="11" id="KW-1185">Reference proteome</keyword>
<dbReference type="EC" id="3.4.24.-" evidence="6"/>
<dbReference type="PANTHER" id="PTHR11804">
    <property type="entry name" value="PROTEASE M3 THIMET OLIGOPEPTIDASE-RELATED"/>
    <property type="match status" value="1"/>
</dbReference>
<dbReference type="AlphaFoldDB" id="A0A1Y6BBN9"/>
<evidence type="ECO:0000256" key="5">
    <source>
        <dbReference type="ARBA" id="ARBA00023049"/>
    </source>
</evidence>
<evidence type="ECO:0000313" key="10">
    <source>
        <dbReference type="EMBL" id="SME99544.1"/>
    </source>
</evidence>
<dbReference type="PANTHER" id="PTHR11804:SF84">
    <property type="entry name" value="SACCHAROLYSIN"/>
    <property type="match status" value="1"/>
</dbReference>
<keyword evidence="7" id="KW-0732">Signal</keyword>
<dbReference type="Gene3D" id="1.10.1370.20">
    <property type="entry name" value="Oligoendopeptidase f, C-terminal domain"/>
    <property type="match status" value="1"/>
</dbReference>
<feature type="chain" id="PRO_5013391646" description="Oligopeptidase F" evidence="7">
    <location>
        <begin position="22"/>
        <end position="619"/>
    </location>
</feature>
<dbReference type="GO" id="GO:0006508">
    <property type="term" value="P:proteolysis"/>
    <property type="evidence" value="ECO:0007669"/>
    <property type="project" value="UniProtKB-KW"/>
</dbReference>
<evidence type="ECO:0000256" key="7">
    <source>
        <dbReference type="SAM" id="SignalP"/>
    </source>
</evidence>
<comment type="similarity">
    <text evidence="6">Belongs to the peptidase M3B family.</text>
</comment>
<dbReference type="STRING" id="1513793.SAMN06296036_1035"/>
<dbReference type="RefSeq" id="WP_132316369.1">
    <property type="nucleotide sequence ID" value="NZ_FWZT01000003.1"/>
</dbReference>
<dbReference type="Gene3D" id="1.20.140.70">
    <property type="entry name" value="Oligopeptidase f, N-terminal domain"/>
    <property type="match status" value="1"/>
</dbReference>
<feature type="domain" description="Peptidase M3A/M3B catalytic" evidence="8">
    <location>
        <begin position="218"/>
        <end position="594"/>
    </location>
</feature>
<comment type="function">
    <text evidence="6">Has oligopeptidase activity and degrades a variety of small bioactive peptides.</text>
</comment>
<keyword evidence="5 6" id="KW-0482">Metalloprotease</keyword>
<dbReference type="InterPro" id="IPR042088">
    <property type="entry name" value="OligoPept_F_C"/>
</dbReference>
<evidence type="ECO:0000256" key="3">
    <source>
        <dbReference type="ARBA" id="ARBA00022801"/>
    </source>
</evidence>
<protein>
    <recommendedName>
        <fullName evidence="6">Oligopeptidase F</fullName>
        <ecNumber evidence="6">3.4.24.-</ecNumber>
    </recommendedName>
</protein>
<dbReference type="InterPro" id="IPR013647">
    <property type="entry name" value="OligopepF_N_dom"/>
</dbReference>
<evidence type="ECO:0000256" key="1">
    <source>
        <dbReference type="ARBA" id="ARBA00022670"/>
    </source>
</evidence>